<dbReference type="GO" id="GO:0003677">
    <property type="term" value="F:DNA binding"/>
    <property type="evidence" value="ECO:0007669"/>
    <property type="project" value="InterPro"/>
</dbReference>
<dbReference type="SMART" id="SM00530">
    <property type="entry name" value="HTH_XRE"/>
    <property type="match status" value="1"/>
</dbReference>
<dbReference type="AlphaFoldDB" id="A0A9X1BNM6"/>
<feature type="domain" description="HTH cro/C1-type" evidence="1">
    <location>
        <begin position="8"/>
        <end position="64"/>
    </location>
</feature>
<evidence type="ECO:0000259" key="1">
    <source>
        <dbReference type="PROSITE" id="PS50943"/>
    </source>
</evidence>
<name>A0A9X1BNM6_9BURK</name>
<dbReference type="CDD" id="cd00093">
    <property type="entry name" value="HTH_XRE"/>
    <property type="match status" value="1"/>
</dbReference>
<proteinExistence type="predicted"/>
<sequence length="133" mass="14593">MSSLADRLKRALARKPGTSQAGLAAYCGVKAPSVSQWFSGETKTLKSSSLRKAAEYLGCSRDWLETGLGLPEWEGTIASSPTAEEPRPDYDSDWPFKSFNASDIRALPADQLQMIESYIRAFVDMSKLNNRAA</sequence>
<dbReference type="RefSeq" id="WP_201826088.1">
    <property type="nucleotide sequence ID" value="NZ_JAERRA010000001.1"/>
</dbReference>
<evidence type="ECO:0000313" key="3">
    <source>
        <dbReference type="Proteomes" id="UP000643207"/>
    </source>
</evidence>
<dbReference type="PROSITE" id="PS50943">
    <property type="entry name" value="HTH_CROC1"/>
    <property type="match status" value="1"/>
</dbReference>
<dbReference type="InterPro" id="IPR001387">
    <property type="entry name" value="Cro/C1-type_HTH"/>
</dbReference>
<organism evidence="2 3">
    <name type="scientific">Aquariibacter lacus</name>
    <dbReference type="NCBI Taxonomy" id="2801332"/>
    <lineage>
        <taxon>Bacteria</taxon>
        <taxon>Pseudomonadati</taxon>
        <taxon>Pseudomonadota</taxon>
        <taxon>Betaproteobacteria</taxon>
        <taxon>Burkholderiales</taxon>
        <taxon>Sphaerotilaceae</taxon>
        <taxon>Aquariibacter</taxon>
    </lineage>
</organism>
<gene>
    <name evidence="2" type="ORF">JI742_09940</name>
</gene>
<evidence type="ECO:0000313" key="2">
    <source>
        <dbReference type="EMBL" id="MBL0720210.1"/>
    </source>
</evidence>
<accession>A0A9X1BNM6</accession>
<keyword evidence="3" id="KW-1185">Reference proteome</keyword>
<protein>
    <submittedName>
        <fullName evidence="2">Helix-turn-helix domain-containing protein</fullName>
    </submittedName>
</protein>
<dbReference type="InterPro" id="IPR010982">
    <property type="entry name" value="Lambda_DNA-bd_dom_sf"/>
</dbReference>
<reference evidence="2 3" key="1">
    <citation type="submission" date="2021-01" db="EMBL/GenBank/DDBJ databases">
        <title>Piscinibacter sp. Jin2 Genome sequencing and assembly.</title>
        <authorList>
            <person name="Kim I."/>
        </authorList>
    </citation>
    <scope>NUCLEOTIDE SEQUENCE [LARGE SCALE GENOMIC DNA]</scope>
    <source>
        <strain evidence="2 3">Jin2</strain>
    </source>
</reference>
<dbReference type="Proteomes" id="UP000643207">
    <property type="component" value="Unassembled WGS sequence"/>
</dbReference>
<dbReference type="SUPFAM" id="SSF47413">
    <property type="entry name" value="lambda repressor-like DNA-binding domains"/>
    <property type="match status" value="1"/>
</dbReference>
<dbReference type="EMBL" id="JAERRA010000001">
    <property type="protein sequence ID" value="MBL0720210.1"/>
    <property type="molecule type" value="Genomic_DNA"/>
</dbReference>
<dbReference type="Pfam" id="PF01381">
    <property type="entry name" value="HTH_3"/>
    <property type="match status" value="1"/>
</dbReference>
<dbReference type="Gene3D" id="1.10.260.40">
    <property type="entry name" value="lambda repressor-like DNA-binding domains"/>
    <property type="match status" value="1"/>
</dbReference>
<comment type="caution">
    <text evidence="2">The sequence shown here is derived from an EMBL/GenBank/DDBJ whole genome shotgun (WGS) entry which is preliminary data.</text>
</comment>